<feature type="domain" description="Fe-containing alcohol dehydrogenase-like C-terminal" evidence="4">
    <location>
        <begin position="191"/>
        <end position="386"/>
    </location>
</feature>
<dbReference type="Pfam" id="PF25137">
    <property type="entry name" value="ADH_Fe_C"/>
    <property type="match status" value="1"/>
</dbReference>
<comment type="similarity">
    <text evidence="1">Belongs to the iron-containing alcohol dehydrogenase family.</text>
</comment>
<evidence type="ECO:0000259" key="4">
    <source>
        <dbReference type="Pfam" id="PF25137"/>
    </source>
</evidence>
<dbReference type="EC" id="1.1.1.-" evidence="5"/>
<dbReference type="AlphaFoldDB" id="A0A380ZV50"/>
<dbReference type="InterPro" id="IPR044731">
    <property type="entry name" value="BDH-like"/>
</dbReference>
<dbReference type="SUPFAM" id="SSF56796">
    <property type="entry name" value="Dehydroquinate synthase-like"/>
    <property type="match status" value="1"/>
</dbReference>
<dbReference type="Gene3D" id="3.40.50.1970">
    <property type="match status" value="1"/>
</dbReference>
<dbReference type="Gene3D" id="1.20.1090.10">
    <property type="entry name" value="Dehydroquinate synthase-like - alpha domain"/>
    <property type="match status" value="1"/>
</dbReference>
<dbReference type="GO" id="GO:0008106">
    <property type="term" value="F:alcohol dehydrogenase (NADP+) activity"/>
    <property type="evidence" value="ECO:0007669"/>
    <property type="project" value="TreeGrafter"/>
</dbReference>
<dbReference type="GO" id="GO:0046872">
    <property type="term" value="F:metal ion binding"/>
    <property type="evidence" value="ECO:0007669"/>
    <property type="project" value="InterPro"/>
</dbReference>
<proteinExistence type="inferred from homology"/>
<evidence type="ECO:0000313" key="5">
    <source>
        <dbReference type="EMBL" id="SUV52884.1"/>
    </source>
</evidence>
<gene>
    <name evidence="5" type="primary">yqhD</name>
    <name evidence="5" type="ORF">NCTC11661_02030</name>
</gene>
<protein>
    <submittedName>
        <fullName evidence="5">Alcohol dehydrogenase YqhD</fullName>
        <ecNumber evidence="5">1.1.1.-</ecNumber>
    </submittedName>
</protein>
<accession>A0A380ZV50</accession>
<reference evidence="5 6" key="1">
    <citation type="submission" date="2018-06" db="EMBL/GenBank/DDBJ databases">
        <authorList>
            <consortium name="Pathogen Informatics"/>
            <person name="Doyle S."/>
        </authorList>
    </citation>
    <scope>NUCLEOTIDE SEQUENCE [LARGE SCALE GENOMIC DNA]</scope>
    <source>
        <strain evidence="5 6">NCTC11661</strain>
    </source>
</reference>
<name>A0A380ZV50_9FLAO</name>
<evidence type="ECO:0000256" key="2">
    <source>
        <dbReference type="ARBA" id="ARBA00023002"/>
    </source>
</evidence>
<organism evidence="5 6">
    <name type="scientific">Bergeyella zoohelcum</name>
    <dbReference type="NCBI Taxonomy" id="1015"/>
    <lineage>
        <taxon>Bacteria</taxon>
        <taxon>Pseudomonadati</taxon>
        <taxon>Bacteroidota</taxon>
        <taxon>Flavobacteriia</taxon>
        <taxon>Flavobacteriales</taxon>
        <taxon>Weeksellaceae</taxon>
        <taxon>Bergeyella</taxon>
    </lineage>
</organism>
<feature type="domain" description="Alcohol dehydrogenase iron-type/glycerol dehydrogenase GldA" evidence="3">
    <location>
        <begin position="9"/>
        <end position="177"/>
    </location>
</feature>
<dbReference type="RefSeq" id="WP_002687935.1">
    <property type="nucleotide sequence ID" value="NZ_UFTJ01000003.1"/>
</dbReference>
<dbReference type="FunFam" id="3.40.50.1970:FF:000003">
    <property type="entry name" value="Alcohol dehydrogenase, iron-containing"/>
    <property type="match status" value="1"/>
</dbReference>
<sequence length="388" mass="43215">MLNFELKNPTKIIFGKETIAKLSEEIPTDAKILILYGGGSIKKNGVYEQVIEALKNHSYLEFGGIPANPEYEVLMEALKIIKNENINYLLAVGGGSVIDGTKFLSAAAHYQGEDAWEILTRPIRTMEGEGMPFGTVLTLPATGSEMNSGYVISRRSTQEKRSSGGPGLFPQFSILDPNVIQSIPKHQLANGIADAYTHVLEQYMTYKTAAALQERFAESILVSLQELAPQLLENNFDYDTAANFMWCCTMALNGLIQKGVPTDWAVHAIGHELTAKYGIDHARTLAIVAPPYYTYCLESKKDKLVQYGKRVWGITEGNDTEIAQLAIQHLEKFFQSLGIDTRLSSYTDDYQNIGKETAEVFTKRNWLGLGEHKKITPEDVQKVLEMTF</sequence>
<evidence type="ECO:0000313" key="6">
    <source>
        <dbReference type="Proteomes" id="UP000255515"/>
    </source>
</evidence>
<dbReference type="GO" id="GO:1990002">
    <property type="term" value="F:methylglyoxal reductase (NADPH) (acetol producing) activity"/>
    <property type="evidence" value="ECO:0007669"/>
    <property type="project" value="TreeGrafter"/>
</dbReference>
<dbReference type="InterPro" id="IPR001670">
    <property type="entry name" value="ADH_Fe/GldA"/>
</dbReference>
<dbReference type="PANTHER" id="PTHR43633">
    <property type="entry name" value="ALCOHOL DEHYDROGENASE YQHD"/>
    <property type="match status" value="1"/>
</dbReference>
<keyword evidence="2 5" id="KW-0560">Oxidoreductase</keyword>
<dbReference type="Proteomes" id="UP000255515">
    <property type="component" value="Unassembled WGS sequence"/>
</dbReference>
<dbReference type="PANTHER" id="PTHR43633:SF1">
    <property type="entry name" value="ALCOHOL DEHYDROGENASE YQHD"/>
    <property type="match status" value="1"/>
</dbReference>
<dbReference type="InterPro" id="IPR018211">
    <property type="entry name" value="ADH_Fe_CS"/>
</dbReference>
<dbReference type="EMBL" id="UFTJ01000003">
    <property type="protein sequence ID" value="SUV52884.1"/>
    <property type="molecule type" value="Genomic_DNA"/>
</dbReference>
<dbReference type="PROSITE" id="PS00060">
    <property type="entry name" value="ADH_IRON_2"/>
    <property type="match status" value="1"/>
</dbReference>
<dbReference type="CDD" id="cd08187">
    <property type="entry name" value="BDH"/>
    <property type="match status" value="1"/>
</dbReference>
<dbReference type="GO" id="GO:0005829">
    <property type="term" value="C:cytosol"/>
    <property type="evidence" value="ECO:0007669"/>
    <property type="project" value="TreeGrafter"/>
</dbReference>
<dbReference type="Pfam" id="PF00465">
    <property type="entry name" value="Fe-ADH"/>
    <property type="match status" value="1"/>
</dbReference>
<evidence type="ECO:0000259" key="3">
    <source>
        <dbReference type="Pfam" id="PF00465"/>
    </source>
</evidence>
<evidence type="ECO:0000256" key="1">
    <source>
        <dbReference type="ARBA" id="ARBA00007358"/>
    </source>
</evidence>
<dbReference type="InterPro" id="IPR056798">
    <property type="entry name" value="ADH_Fe_C"/>
</dbReference>
<dbReference type="GO" id="GO:1990362">
    <property type="term" value="F:butanol dehydrogenase (NAD+) activity"/>
    <property type="evidence" value="ECO:0007669"/>
    <property type="project" value="InterPro"/>
</dbReference>